<comment type="caution">
    <text evidence="2">The sequence shown here is derived from an EMBL/GenBank/DDBJ whole genome shotgun (WGS) entry which is preliminary data.</text>
</comment>
<dbReference type="eggNOG" id="COG4726">
    <property type="taxonomic scope" value="Bacteria"/>
</dbReference>
<sequence>MRHNISQKLQSQQLKRKRQGSSLIIALFVLVFLSILLAGVMRSLSVANLNIAYEVIGLRALSSAQSGIQIALSRLYPTTSTSTTDCATITASPITLPNTTGFRGCSVSLNCSTRSGVINGNDLLTITSTAQCTVSDLITTRSISVEAVDL</sequence>
<dbReference type="AlphaFoldDB" id="W7Q7J8"/>
<organism evidence="2 3">
    <name type="scientific">Catenovulum agarivorans DS-2</name>
    <dbReference type="NCBI Taxonomy" id="1328313"/>
    <lineage>
        <taxon>Bacteria</taxon>
        <taxon>Pseudomonadati</taxon>
        <taxon>Pseudomonadota</taxon>
        <taxon>Gammaproteobacteria</taxon>
        <taxon>Alteromonadales</taxon>
        <taxon>Alteromonadaceae</taxon>
        <taxon>Catenovulum</taxon>
    </lineage>
</organism>
<dbReference type="RefSeq" id="WP_051479945.1">
    <property type="nucleotide sequence ID" value="NZ_ARZY01000038.1"/>
</dbReference>
<name>W7Q7J8_9ALTE</name>
<reference evidence="2 3" key="1">
    <citation type="journal article" date="2014" name="Genome Announc.">
        <title>Draft Genome Sequence of the Agar-Degrading Bacterium Catenovulum sp. Strain DS-2, Isolated from Intestines of Haliotis diversicolor.</title>
        <authorList>
            <person name="Shan D."/>
            <person name="Li X."/>
            <person name="Gu Z."/>
            <person name="Wei G."/>
            <person name="Gao Z."/>
            <person name="Shao Z."/>
        </authorList>
    </citation>
    <scope>NUCLEOTIDE SEQUENCE [LARGE SCALE GENOMIC DNA]</scope>
    <source>
        <strain evidence="2 3">DS-2</strain>
    </source>
</reference>
<keyword evidence="3" id="KW-1185">Reference proteome</keyword>
<evidence type="ECO:0000313" key="3">
    <source>
        <dbReference type="Proteomes" id="UP000019276"/>
    </source>
</evidence>
<dbReference type="Proteomes" id="UP000019276">
    <property type="component" value="Unassembled WGS sequence"/>
</dbReference>
<protein>
    <submittedName>
        <fullName evidence="2">MSHA biogenesis protein MshP</fullName>
    </submittedName>
</protein>
<proteinExistence type="predicted"/>
<evidence type="ECO:0000313" key="2">
    <source>
        <dbReference type="EMBL" id="EWH08754.1"/>
    </source>
</evidence>
<dbReference type="OrthoDB" id="5768004at2"/>
<evidence type="ECO:0000256" key="1">
    <source>
        <dbReference type="SAM" id="Phobius"/>
    </source>
</evidence>
<keyword evidence="1" id="KW-0812">Transmembrane</keyword>
<accession>W7Q7J8</accession>
<dbReference type="EMBL" id="ARZY01000038">
    <property type="protein sequence ID" value="EWH08754.1"/>
    <property type="molecule type" value="Genomic_DNA"/>
</dbReference>
<keyword evidence="1" id="KW-1133">Transmembrane helix</keyword>
<dbReference type="STRING" id="1328313.DS2_16009"/>
<gene>
    <name evidence="2" type="ORF">DS2_16009</name>
</gene>
<keyword evidence="1" id="KW-0472">Membrane</keyword>
<feature type="transmembrane region" description="Helical" evidence="1">
    <location>
        <begin position="21"/>
        <end position="41"/>
    </location>
</feature>